<comment type="subcellular location">
    <subcellularLocation>
        <location evidence="1">Membrane</location>
        <topology evidence="1">Multi-pass membrane protein</topology>
    </subcellularLocation>
</comment>
<dbReference type="CTD" id="43168"/>
<keyword evidence="5 8" id="KW-1133">Transmembrane helix</keyword>
<comment type="pathway">
    <text evidence="2 7">Glycolipid biosynthesis; glycosylphosphatidylinositol-anchor biosynthesis.</text>
</comment>
<evidence type="ECO:0000313" key="10">
    <source>
        <dbReference type="Proteomes" id="UP000694920"/>
    </source>
</evidence>
<keyword evidence="4 8" id="KW-0812">Transmembrane</keyword>
<evidence type="ECO:0000256" key="5">
    <source>
        <dbReference type="ARBA" id="ARBA00022989"/>
    </source>
</evidence>
<dbReference type="PANTHER" id="PTHR46346:SF1">
    <property type="entry name" value="PHOSPHATIDYLINOSITOL N-ACETYLGLUCOSAMINYLTRANSFERASE SUBUNIT P"/>
    <property type="match status" value="1"/>
</dbReference>
<name>A0AAJ7C2B9_CEPCN</name>
<dbReference type="KEGG" id="ccin:107270038"/>
<evidence type="ECO:0000256" key="8">
    <source>
        <dbReference type="SAM" id="Phobius"/>
    </source>
</evidence>
<comment type="similarity">
    <text evidence="7">Belongs to the PIGP family.</text>
</comment>
<sequence>MSASLTTIPKIDEMAEHTPAPYRPRAVYGYALYIGSNIFFILYLVWALVPDYILHEQLGLTYWPLKYWAVAIPIWGLTAAGVFAFIIYPAINMRMTPDIDDIKTINDKYSLSNQERIPGGIPPVSDIPITEVCRKLYLPDSKIKNS</sequence>
<dbReference type="InterPro" id="IPR013717">
    <property type="entry name" value="PIG-P"/>
</dbReference>
<dbReference type="GO" id="GO:0006506">
    <property type="term" value="P:GPI anchor biosynthetic process"/>
    <property type="evidence" value="ECO:0007669"/>
    <property type="project" value="UniProtKB-KW"/>
</dbReference>
<evidence type="ECO:0000256" key="3">
    <source>
        <dbReference type="ARBA" id="ARBA00022502"/>
    </source>
</evidence>
<evidence type="ECO:0000256" key="6">
    <source>
        <dbReference type="ARBA" id="ARBA00023136"/>
    </source>
</evidence>
<evidence type="ECO:0000256" key="7">
    <source>
        <dbReference type="PIRNR" id="PIRNR008765"/>
    </source>
</evidence>
<dbReference type="InterPro" id="IPR052263">
    <property type="entry name" value="GPI_Anchor_Biosynth"/>
</dbReference>
<keyword evidence="10" id="KW-1185">Reference proteome</keyword>
<dbReference type="Pfam" id="PF08510">
    <property type="entry name" value="PIG-P"/>
    <property type="match status" value="1"/>
</dbReference>
<dbReference type="GO" id="GO:0016020">
    <property type="term" value="C:membrane"/>
    <property type="evidence" value="ECO:0007669"/>
    <property type="project" value="UniProtKB-SubCell"/>
</dbReference>
<dbReference type="PANTHER" id="PTHR46346">
    <property type="entry name" value="PHOSPHATIDYLINOSITOL N-ACETYLGLUCOSAMINYLTRANSFERASE SUBUNIT P"/>
    <property type="match status" value="1"/>
</dbReference>
<reference evidence="11" key="1">
    <citation type="submission" date="2025-08" db="UniProtKB">
        <authorList>
            <consortium name="RefSeq"/>
        </authorList>
    </citation>
    <scope>IDENTIFICATION</scope>
</reference>
<dbReference type="GeneID" id="107270038"/>
<gene>
    <name evidence="11" type="primary">LOC107270038</name>
</gene>
<dbReference type="AlphaFoldDB" id="A0AAJ7C2B9"/>
<keyword evidence="7" id="KW-0808">Transferase</keyword>
<dbReference type="GO" id="GO:0005783">
    <property type="term" value="C:endoplasmic reticulum"/>
    <property type="evidence" value="ECO:0007669"/>
    <property type="project" value="TreeGrafter"/>
</dbReference>
<evidence type="ECO:0000313" key="11">
    <source>
        <dbReference type="RefSeq" id="XP_015600139.1"/>
    </source>
</evidence>
<feature type="transmembrane region" description="Helical" evidence="8">
    <location>
        <begin position="27"/>
        <end position="47"/>
    </location>
</feature>
<protein>
    <recommendedName>
        <fullName evidence="7">Phosphatidylinositol N-acetylglucosaminyltransferase subunit P</fullName>
    </recommendedName>
</protein>
<comment type="function">
    <text evidence="7">Part of the complex catalyzing the transfer of N-acetylglucosamine from UDP-N-acetylglucosamine to phosphatidylinositol, the first step of GPI biosynthesis.</text>
</comment>
<dbReference type="Proteomes" id="UP000694920">
    <property type="component" value="Unplaced"/>
</dbReference>
<evidence type="ECO:0000256" key="2">
    <source>
        <dbReference type="ARBA" id="ARBA00004687"/>
    </source>
</evidence>
<evidence type="ECO:0000256" key="4">
    <source>
        <dbReference type="ARBA" id="ARBA00022692"/>
    </source>
</evidence>
<dbReference type="GO" id="GO:0017176">
    <property type="term" value="F:phosphatidylinositol N-acetylglucosaminyltransferase activity"/>
    <property type="evidence" value="ECO:0007669"/>
    <property type="project" value="UniProtKB-UniRule"/>
</dbReference>
<dbReference type="PIRSF" id="PIRSF008765">
    <property type="entry name" value="PIG-P_GPI19"/>
    <property type="match status" value="1"/>
</dbReference>
<dbReference type="RefSeq" id="XP_015600139.1">
    <property type="nucleotide sequence ID" value="XM_015744653.2"/>
</dbReference>
<dbReference type="InterPro" id="IPR016542">
    <property type="entry name" value="PIG-P_GPI19"/>
</dbReference>
<organism evidence="10 11">
    <name type="scientific">Cephus cinctus</name>
    <name type="common">Wheat stem sawfly</name>
    <dbReference type="NCBI Taxonomy" id="211228"/>
    <lineage>
        <taxon>Eukaryota</taxon>
        <taxon>Metazoa</taxon>
        <taxon>Ecdysozoa</taxon>
        <taxon>Arthropoda</taxon>
        <taxon>Hexapoda</taxon>
        <taxon>Insecta</taxon>
        <taxon>Pterygota</taxon>
        <taxon>Neoptera</taxon>
        <taxon>Endopterygota</taxon>
        <taxon>Hymenoptera</taxon>
        <taxon>Cephoidea</taxon>
        <taxon>Cephidae</taxon>
        <taxon>Cephus</taxon>
    </lineage>
</organism>
<keyword evidence="6 7" id="KW-0472">Membrane</keyword>
<keyword evidence="11" id="KW-0328">Glycosyltransferase</keyword>
<keyword evidence="3 7" id="KW-0337">GPI-anchor biosynthesis</keyword>
<feature type="domain" description="PIG-P" evidence="9">
    <location>
        <begin position="25"/>
        <end position="137"/>
    </location>
</feature>
<proteinExistence type="inferred from homology"/>
<accession>A0AAJ7C2B9</accession>
<evidence type="ECO:0000259" key="9">
    <source>
        <dbReference type="Pfam" id="PF08510"/>
    </source>
</evidence>
<feature type="transmembrane region" description="Helical" evidence="8">
    <location>
        <begin position="67"/>
        <end position="88"/>
    </location>
</feature>
<evidence type="ECO:0000256" key="1">
    <source>
        <dbReference type="ARBA" id="ARBA00004141"/>
    </source>
</evidence>